<dbReference type="Gene3D" id="2.102.10.10">
    <property type="entry name" value="Rieske [2Fe-2S] iron-sulphur domain"/>
    <property type="match status" value="1"/>
</dbReference>
<protein>
    <submittedName>
        <fullName evidence="7">Rieske (2Fe-2S) domain-containing protein</fullName>
    </submittedName>
</protein>
<dbReference type="GO" id="GO:0046872">
    <property type="term" value="F:metal ion binding"/>
    <property type="evidence" value="ECO:0007669"/>
    <property type="project" value="UniProtKB-KW"/>
</dbReference>
<keyword evidence="2" id="KW-0479">Metal-binding</keyword>
<dbReference type="EMBL" id="CXOK01000055">
    <property type="protein sequence ID" value="CTP88838.1"/>
    <property type="molecule type" value="Genomic_DNA"/>
</dbReference>
<dbReference type="Proteomes" id="UP000041247">
    <property type="component" value="Unassembled WGS sequence"/>
</dbReference>
<evidence type="ECO:0000256" key="5">
    <source>
        <dbReference type="ARBA" id="ARBA00023014"/>
    </source>
</evidence>
<dbReference type="InterPro" id="IPR050584">
    <property type="entry name" value="Cholesterol_7-desaturase"/>
</dbReference>
<reference evidence="7 8" key="1">
    <citation type="submission" date="2015-07" db="EMBL/GenBank/DDBJ databases">
        <authorList>
            <person name="Noorani M."/>
        </authorList>
    </citation>
    <scope>NUCLEOTIDE SEQUENCE [LARGE SCALE GENOMIC DNA]</scope>
    <source>
        <strain evidence="7">LMG728</strain>
    </source>
</reference>
<keyword evidence="4" id="KW-0408">Iron</keyword>
<dbReference type="GO" id="GO:0051537">
    <property type="term" value="F:2 iron, 2 sulfur cluster binding"/>
    <property type="evidence" value="ECO:0007669"/>
    <property type="project" value="UniProtKB-KW"/>
</dbReference>
<dbReference type="AlphaFoldDB" id="A0A0K2ZT71"/>
<evidence type="ECO:0000256" key="1">
    <source>
        <dbReference type="ARBA" id="ARBA00022714"/>
    </source>
</evidence>
<proteinExistence type="predicted"/>
<evidence type="ECO:0000256" key="3">
    <source>
        <dbReference type="ARBA" id="ARBA00023002"/>
    </source>
</evidence>
<name>A0A0K2ZT71_9XANT</name>
<dbReference type="InterPro" id="IPR036922">
    <property type="entry name" value="Rieske_2Fe-2S_sf"/>
</dbReference>
<dbReference type="InterPro" id="IPR017941">
    <property type="entry name" value="Rieske_2Fe-2S"/>
</dbReference>
<keyword evidence="1" id="KW-0001">2Fe-2S</keyword>
<accession>A0A0K2ZT71</accession>
<dbReference type="PROSITE" id="PS51296">
    <property type="entry name" value="RIESKE"/>
    <property type="match status" value="1"/>
</dbReference>
<dbReference type="SUPFAM" id="SSF55961">
    <property type="entry name" value="Bet v1-like"/>
    <property type="match status" value="1"/>
</dbReference>
<dbReference type="SUPFAM" id="SSF50022">
    <property type="entry name" value="ISP domain"/>
    <property type="match status" value="1"/>
</dbReference>
<evidence type="ECO:0000256" key="2">
    <source>
        <dbReference type="ARBA" id="ARBA00022723"/>
    </source>
</evidence>
<dbReference type="PANTHER" id="PTHR21266:SF59">
    <property type="entry name" value="BLR4922 PROTEIN"/>
    <property type="match status" value="1"/>
</dbReference>
<evidence type="ECO:0000259" key="6">
    <source>
        <dbReference type="PROSITE" id="PS51296"/>
    </source>
</evidence>
<dbReference type="Pfam" id="PF19112">
    <property type="entry name" value="VanA_C"/>
    <property type="match status" value="1"/>
</dbReference>
<organism evidence="7 8">
    <name type="scientific">Xanthomonas graminis pv. poae</name>
    <dbReference type="NCBI Taxonomy" id="227946"/>
    <lineage>
        <taxon>Bacteria</taxon>
        <taxon>Pseudomonadati</taxon>
        <taxon>Pseudomonadota</taxon>
        <taxon>Gammaproteobacteria</taxon>
        <taxon>Lysobacterales</taxon>
        <taxon>Lysobacteraceae</taxon>
        <taxon>Xanthomonas</taxon>
        <taxon>Xanthomonas translucens group</taxon>
        <taxon>Xanthomonas graminis</taxon>
    </lineage>
</organism>
<dbReference type="GO" id="GO:0016491">
    <property type="term" value="F:oxidoreductase activity"/>
    <property type="evidence" value="ECO:0007669"/>
    <property type="project" value="UniProtKB-KW"/>
</dbReference>
<dbReference type="PANTHER" id="PTHR21266">
    <property type="entry name" value="IRON-SULFUR DOMAIN CONTAINING PROTEIN"/>
    <property type="match status" value="1"/>
</dbReference>
<evidence type="ECO:0000256" key="4">
    <source>
        <dbReference type="ARBA" id="ARBA00023004"/>
    </source>
</evidence>
<keyword evidence="5" id="KW-0411">Iron-sulfur</keyword>
<dbReference type="InterPro" id="IPR044043">
    <property type="entry name" value="VanA_C_cat"/>
</dbReference>
<dbReference type="Pfam" id="PF00355">
    <property type="entry name" value="Rieske"/>
    <property type="match status" value="1"/>
</dbReference>
<feature type="domain" description="Rieske" evidence="6">
    <location>
        <begin position="12"/>
        <end position="115"/>
    </location>
</feature>
<keyword evidence="3" id="KW-0560">Oxidoreductase</keyword>
<sequence length="337" mass="37476">MTDWHPSLYRHWFAVARADALRQRPLAVTVMDRHAAIARCADGSMLALEDRCPHRHAPLSAGCASGDGLACPYHGWRFGRDGALRAIPGMPPGQALPAVRVRAFAAREHDGLIWLRPDPEGDAAPAPLVQALQPSARRFLWRTRWQAHVVDALENFLDPLHTHLLHPGLVRRGGARSAMRACLHTTAEGFHVDYAGAAAQSGWLYRLFESPRTLERAHFAAPGSAQIEYCYARGGRVRISLHFTPVGPRSTEVFASLHVDGRWAPAWAVRWLLWPLLRKVGEQDRRMLALQAHNLQRFPGVRGACTALDLVRAPLRRYWDGEPLPAPGAQHGIDLML</sequence>
<dbReference type="Gene3D" id="3.90.380.10">
    <property type="entry name" value="Naphthalene 1,2-dioxygenase Alpha Subunit, Chain A, domain 1"/>
    <property type="match status" value="1"/>
</dbReference>
<dbReference type="RefSeq" id="WP_080999415.1">
    <property type="nucleotide sequence ID" value="NZ_CP076250.1"/>
</dbReference>
<evidence type="ECO:0000313" key="8">
    <source>
        <dbReference type="Proteomes" id="UP000041247"/>
    </source>
</evidence>
<evidence type="ECO:0000313" key="7">
    <source>
        <dbReference type="EMBL" id="CTP88838.1"/>
    </source>
</evidence>
<gene>
    <name evidence="7" type="ORF">XTPLMG728_2036</name>
</gene>